<evidence type="ECO:0000256" key="6">
    <source>
        <dbReference type="ARBA" id="ARBA00022821"/>
    </source>
</evidence>
<evidence type="ECO:0000256" key="7">
    <source>
        <dbReference type="ARBA" id="ARBA00023193"/>
    </source>
</evidence>
<comment type="similarity">
    <text evidence="2">Belongs to the ribosome-inactivating protein family. Type 1 RIP subfamily.</text>
</comment>
<evidence type="ECO:0000313" key="10">
    <source>
        <dbReference type="EMBL" id="AAL34334.1"/>
    </source>
</evidence>
<dbReference type="Gene3D" id="3.40.420.10">
    <property type="entry name" value="Ricin (A subunit), domain 1"/>
    <property type="match status" value="1"/>
</dbReference>
<evidence type="ECO:0000256" key="9">
    <source>
        <dbReference type="SAM" id="SignalP"/>
    </source>
</evidence>
<dbReference type="SUPFAM" id="SSF56371">
    <property type="entry name" value="Ribosome inactivating proteins (RIP)"/>
    <property type="match status" value="1"/>
</dbReference>
<comment type="catalytic activity">
    <reaction evidence="1 8">
        <text>Endohydrolysis of the N-glycosidic bond at one specific adenosine on the 28S rRNA.</text>
        <dbReference type="EC" id="3.2.2.22"/>
    </reaction>
</comment>
<sequence length="290" mass="31789">MIKLLVLWLLILTIFLKSPTVEGDVSFRLSGATTTSYGVFIKNLREALPYERKVYNIPLLRSSISGSGRYTLLHLTNYADETISVAVDVTNVYIMGYLAGDVSYFFNEASATEAAKFVFKDAKKKVTLPYSGNYERLQTAAGKIRENIPLGLPALDSAITTLYYYTASSAASALLVLIQSTAESARYKFIEQQIGKRVDKTFLPSLATISLENNWSALSKQIQIASTNNGQFESPVVLIDGNNQRVSITNASARVVTSNIALLLNRNNIAAIGEDISMTLIGFEHGLYGI</sequence>
<evidence type="ECO:0000256" key="4">
    <source>
        <dbReference type="ARBA" id="ARBA00022656"/>
    </source>
</evidence>
<dbReference type="PRINTS" id="PR00396">
    <property type="entry name" value="SHIGARICIN"/>
</dbReference>
<dbReference type="PANTHER" id="PTHR33453">
    <property type="match status" value="1"/>
</dbReference>
<feature type="signal peptide" evidence="9">
    <location>
        <begin position="1"/>
        <end position="23"/>
    </location>
</feature>
<dbReference type="EC" id="3.2.2.22" evidence="3 8"/>
<dbReference type="Gene3D" id="4.10.470.10">
    <property type="entry name" value="Ricin (A Subunit), domain 2"/>
    <property type="match status" value="1"/>
</dbReference>
<evidence type="ECO:0000256" key="2">
    <source>
        <dbReference type="ARBA" id="ARBA00008544"/>
    </source>
</evidence>
<dbReference type="SMR" id="Q53X19"/>
<evidence type="ECO:0000256" key="5">
    <source>
        <dbReference type="ARBA" id="ARBA00022801"/>
    </source>
</evidence>
<dbReference type="GO" id="GO:0030598">
    <property type="term" value="F:rRNA N-glycosylase activity"/>
    <property type="evidence" value="ECO:0007669"/>
    <property type="project" value="UniProtKB-EC"/>
</dbReference>
<dbReference type="InterPro" id="IPR016138">
    <property type="entry name" value="Ribosome_inactivat_prot_sub1"/>
</dbReference>
<dbReference type="InterPro" id="IPR017989">
    <property type="entry name" value="Ribosome_inactivat_1/2"/>
</dbReference>
<feature type="chain" id="PRO_5004249042" description="rRNA N-glycosylase" evidence="9">
    <location>
        <begin position="24"/>
        <end position="290"/>
    </location>
</feature>
<dbReference type="GO" id="GO:0017148">
    <property type="term" value="P:negative regulation of translation"/>
    <property type="evidence" value="ECO:0007669"/>
    <property type="project" value="UniProtKB-KW"/>
</dbReference>
<accession>Q53X19</accession>
<dbReference type="GO" id="GO:0006952">
    <property type="term" value="P:defense response"/>
    <property type="evidence" value="ECO:0007669"/>
    <property type="project" value="UniProtKB-KW"/>
</dbReference>
<dbReference type="InterPro" id="IPR017988">
    <property type="entry name" value="Ribosome_inactivat_prot_CS"/>
</dbReference>
<dbReference type="EMBL" id="L42298">
    <property type="protein sequence ID" value="AAL34334.1"/>
    <property type="molecule type" value="mRNA"/>
</dbReference>
<dbReference type="GO" id="GO:0090729">
    <property type="term" value="F:toxin activity"/>
    <property type="evidence" value="ECO:0007669"/>
    <property type="project" value="UniProtKB-KW"/>
</dbReference>
<dbReference type="AlphaFoldDB" id="Q53X19"/>
<evidence type="ECO:0000256" key="8">
    <source>
        <dbReference type="RuleBase" id="RU004915"/>
    </source>
</evidence>
<dbReference type="InterPro" id="IPR016139">
    <property type="entry name" value="Ribosome_inactivat_prot_sub2"/>
</dbReference>
<name>Q53X19_BRYDI</name>
<keyword evidence="4 8" id="KW-0800">Toxin</keyword>
<protein>
    <recommendedName>
        <fullName evidence="3 8">rRNA N-glycosylase</fullName>
        <ecNumber evidence="3 8">3.2.2.22</ecNumber>
    </recommendedName>
</protein>
<keyword evidence="7 8" id="KW-0652">Protein synthesis inhibitor</keyword>
<reference evidence="10" key="1">
    <citation type="submission" date="1996-12" db="EMBL/GenBank/DDBJ databases">
        <title>Cloning, expression, and structure-function analysis of bryodin 1, a ribosome-inactivating protein from the plant Bryonia dioica.</title>
        <authorList>
            <person name="Gawlak S.L."/>
            <person name="Neubauer M.G."/>
            <person name="Siegall C.B."/>
        </authorList>
    </citation>
    <scope>NUCLEOTIDE SEQUENCE</scope>
</reference>
<keyword evidence="9" id="KW-0732">Signal</keyword>
<evidence type="ECO:0000256" key="1">
    <source>
        <dbReference type="ARBA" id="ARBA00000237"/>
    </source>
</evidence>
<dbReference type="InterPro" id="IPR036041">
    <property type="entry name" value="Ribosome-inact_prot_sf"/>
</dbReference>
<dbReference type="PROSITE" id="PS00275">
    <property type="entry name" value="SHIGA_RICIN"/>
    <property type="match status" value="1"/>
</dbReference>
<organism evidence="10">
    <name type="scientific">Bryonia dioica</name>
    <name type="common">Red bryony</name>
    <name type="synonym">Bryonia cretica subsp. dioica</name>
    <dbReference type="NCBI Taxonomy" id="3652"/>
    <lineage>
        <taxon>Eukaryota</taxon>
        <taxon>Viridiplantae</taxon>
        <taxon>Streptophyta</taxon>
        <taxon>Embryophyta</taxon>
        <taxon>Tracheophyta</taxon>
        <taxon>Spermatophyta</taxon>
        <taxon>Magnoliopsida</taxon>
        <taxon>eudicotyledons</taxon>
        <taxon>Gunneridae</taxon>
        <taxon>Pentapetalae</taxon>
        <taxon>rosids</taxon>
        <taxon>fabids</taxon>
        <taxon>Cucurbitales</taxon>
        <taxon>Cucurbitaceae</taxon>
        <taxon>Bryonieae</taxon>
        <taxon>Bryonia</taxon>
    </lineage>
</organism>
<dbReference type="Pfam" id="PF00161">
    <property type="entry name" value="RIP"/>
    <property type="match status" value="1"/>
</dbReference>
<dbReference type="InterPro" id="IPR001574">
    <property type="entry name" value="Ribosome_inactivat_prot"/>
</dbReference>
<evidence type="ECO:0000256" key="3">
    <source>
        <dbReference type="ARBA" id="ARBA00012001"/>
    </source>
</evidence>
<keyword evidence="5 8" id="KW-0378">Hydrolase</keyword>
<proteinExistence type="evidence at transcript level"/>
<keyword evidence="6 8" id="KW-0611">Plant defense</keyword>
<dbReference type="PANTHER" id="PTHR33453:SF34">
    <property type="entry name" value="RIBOSOME-INACTIVATING PROTEIN"/>
    <property type="match status" value="1"/>
</dbReference>